<sequence length="96" mass="9950">MQALGLQEASGGVVGGKTVRTGAQKATGDSDRLCAAVRLCEVLRGLCCLLSAVLPVDSCDACHALCCLLGAFFLVRLCQSLGPRLPMKASKAYDCC</sequence>
<protein>
    <submittedName>
        <fullName evidence="1">Uncharacterized protein</fullName>
    </submittedName>
</protein>
<keyword evidence="2" id="KW-1185">Reference proteome</keyword>
<proteinExistence type="predicted"/>
<organism evidence="1 2">
    <name type="scientific">Pleurodeles waltl</name>
    <name type="common">Iberian ribbed newt</name>
    <dbReference type="NCBI Taxonomy" id="8319"/>
    <lineage>
        <taxon>Eukaryota</taxon>
        <taxon>Metazoa</taxon>
        <taxon>Chordata</taxon>
        <taxon>Craniata</taxon>
        <taxon>Vertebrata</taxon>
        <taxon>Euteleostomi</taxon>
        <taxon>Amphibia</taxon>
        <taxon>Batrachia</taxon>
        <taxon>Caudata</taxon>
        <taxon>Salamandroidea</taxon>
        <taxon>Salamandridae</taxon>
        <taxon>Pleurodelinae</taxon>
        <taxon>Pleurodeles</taxon>
    </lineage>
</organism>
<dbReference type="Proteomes" id="UP001066276">
    <property type="component" value="Chromosome 11"/>
</dbReference>
<dbReference type="AlphaFoldDB" id="A0AAV7LSX0"/>
<name>A0AAV7LSX0_PLEWA</name>
<dbReference type="EMBL" id="JANPWB010000015">
    <property type="protein sequence ID" value="KAJ1093670.1"/>
    <property type="molecule type" value="Genomic_DNA"/>
</dbReference>
<accession>A0AAV7LSX0</accession>
<comment type="caution">
    <text evidence="1">The sequence shown here is derived from an EMBL/GenBank/DDBJ whole genome shotgun (WGS) entry which is preliminary data.</text>
</comment>
<reference evidence="1" key="1">
    <citation type="journal article" date="2022" name="bioRxiv">
        <title>Sequencing and chromosome-scale assembly of the giantPleurodeles waltlgenome.</title>
        <authorList>
            <person name="Brown T."/>
            <person name="Elewa A."/>
            <person name="Iarovenko S."/>
            <person name="Subramanian E."/>
            <person name="Araus A.J."/>
            <person name="Petzold A."/>
            <person name="Susuki M."/>
            <person name="Suzuki K.-i.T."/>
            <person name="Hayashi T."/>
            <person name="Toyoda A."/>
            <person name="Oliveira C."/>
            <person name="Osipova E."/>
            <person name="Leigh N.D."/>
            <person name="Simon A."/>
            <person name="Yun M.H."/>
        </authorList>
    </citation>
    <scope>NUCLEOTIDE SEQUENCE</scope>
    <source>
        <strain evidence="1">20211129_DDA</strain>
        <tissue evidence="1">Liver</tissue>
    </source>
</reference>
<evidence type="ECO:0000313" key="1">
    <source>
        <dbReference type="EMBL" id="KAJ1093670.1"/>
    </source>
</evidence>
<evidence type="ECO:0000313" key="2">
    <source>
        <dbReference type="Proteomes" id="UP001066276"/>
    </source>
</evidence>
<gene>
    <name evidence="1" type="ORF">NDU88_006768</name>
</gene>